<name>A0AAV8W7R1_9CUCU</name>
<accession>A0AAV8W7R1</accession>
<evidence type="ECO:0000313" key="1">
    <source>
        <dbReference type="EMBL" id="KAJ8922070.1"/>
    </source>
</evidence>
<keyword evidence="2" id="KW-1185">Reference proteome</keyword>
<gene>
    <name evidence="1" type="ORF">NQ315_008711</name>
</gene>
<organism evidence="1 2">
    <name type="scientific">Exocentrus adspersus</name>
    <dbReference type="NCBI Taxonomy" id="1586481"/>
    <lineage>
        <taxon>Eukaryota</taxon>
        <taxon>Metazoa</taxon>
        <taxon>Ecdysozoa</taxon>
        <taxon>Arthropoda</taxon>
        <taxon>Hexapoda</taxon>
        <taxon>Insecta</taxon>
        <taxon>Pterygota</taxon>
        <taxon>Neoptera</taxon>
        <taxon>Endopterygota</taxon>
        <taxon>Coleoptera</taxon>
        <taxon>Polyphaga</taxon>
        <taxon>Cucujiformia</taxon>
        <taxon>Chrysomeloidea</taxon>
        <taxon>Cerambycidae</taxon>
        <taxon>Lamiinae</taxon>
        <taxon>Acanthocinini</taxon>
        <taxon>Exocentrus</taxon>
    </lineage>
</organism>
<sequence length="135" mass="14927">MVQITGKYQLVENKNFYEFMLAVGAPEERAKAANKTGSILEVSVEGKKIICKNESPQYVTELVLDEEVEEKMPPDLVLLSTAKLDGNTITVKSKLKDGTPASVRTWVFGDSQLDSTITAEKDGKTLSASRIYKRI</sequence>
<reference evidence="1 2" key="1">
    <citation type="journal article" date="2023" name="Insect Mol. Biol.">
        <title>Genome sequencing provides insights into the evolution of gene families encoding plant cell wall-degrading enzymes in longhorned beetles.</title>
        <authorList>
            <person name="Shin N.R."/>
            <person name="Okamura Y."/>
            <person name="Kirsch R."/>
            <person name="Pauchet Y."/>
        </authorList>
    </citation>
    <scope>NUCLEOTIDE SEQUENCE [LARGE SCALE GENOMIC DNA]</scope>
    <source>
        <strain evidence="1">EAD_L_NR</strain>
    </source>
</reference>
<dbReference type="InterPro" id="IPR012674">
    <property type="entry name" value="Calycin"/>
</dbReference>
<proteinExistence type="predicted"/>
<dbReference type="Proteomes" id="UP001159042">
    <property type="component" value="Unassembled WGS sequence"/>
</dbReference>
<comment type="caution">
    <text evidence="1">The sequence shown here is derived from an EMBL/GenBank/DDBJ whole genome shotgun (WGS) entry which is preliminary data.</text>
</comment>
<dbReference type="SUPFAM" id="SSF50814">
    <property type="entry name" value="Lipocalins"/>
    <property type="match status" value="1"/>
</dbReference>
<dbReference type="EMBL" id="JANEYG010000008">
    <property type="protein sequence ID" value="KAJ8922070.1"/>
    <property type="molecule type" value="Genomic_DNA"/>
</dbReference>
<dbReference type="Gene3D" id="2.40.128.20">
    <property type="match status" value="1"/>
</dbReference>
<protein>
    <submittedName>
        <fullName evidence="1">Uncharacterized protein</fullName>
    </submittedName>
</protein>
<evidence type="ECO:0000313" key="2">
    <source>
        <dbReference type="Proteomes" id="UP001159042"/>
    </source>
</evidence>
<dbReference type="AlphaFoldDB" id="A0AAV8W7R1"/>